<dbReference type="EMBL" id="JAQQDW010000009">
    <property type="protein sequence ID" value="MFM0103275.1"/>
    <property type="molecule type" value="Genomic_DNA"/>
</dbReference>
<proteinExistence type="predicted"/>
<comment type="caution">
    <text evidence="1">The sequence shown here is derived from an EMBL/GenBank/DDBJ whole genome shotgun (WGS) entry which is preliminary data.</text>
</comment>
<protein>
    <submittedName>
        <fullName evidence="1">LacI family DNA-binding transcriptional regulator</fullName>
    </submittedName>
</protein>
<evidence type="ECO:0000313" key="1">
    <source>
        <dbReference type="EMBL" id="MFM0103275.1"/>
    </source>
</evidence>
<reference evidence="1 2" key="1">
    <citation type="journal article" date="2024" name="Chem. Sci.">
        <title>Discovery of megapolipeptins by genome mining of a Burkholderiales bacteria collection.</title>
        <authorList>
            <person name="Paulo B.S."/>
            <person name="Recchia M.J.J."/>
            <person name="Lee S."/>
            <person name="Fergusson C.H."/>
            <person name="Romanowski S.B."/>
            <person name="Hernandez A."/>
            <person name="Krull N."/>
            <person name="Liu D.Y."/>
            <person name="Cavanagh H."/>
            <person name="Bos A."/>
            <person name="Gray C.A."/>
            <person name="Murphy B.T."/>
            <person name="Linington R.G."/>
            <person name="Eustaquio A.S."/>
        </authorList>
    </citation>
    <scope>NUCLEOTIDE SEQUENCE [LARGE SCALE GENOMIC DNA]</scope>
    <source>
        <strain evidence="1 2">RL18-126-BIB-B</strain>
    </source>
</reference>
<keyword evidence="1" id="KW-0238">DNA-binding</keyword>
<dbReference type="Proteomes" id="UP001629235">
    <property type="component" value="Unassembled WGS sequence"/>
</dbReference>
<keyword evidence="2" id="KW-1185">Reference proteome</keyword>
<accession>A0ACC7N940</accession>
<sequence length="390" mass="42234">MLNLFSKSVDREKPLLPAPIAKRLPSQNMNGGNALGVTLMASSNPGRKSTIYDIAKATGSSTSTVSMVLNGTWARYRIKEDTANRILECARALGYNVNMKARGLRLSRSGLAGMVLPHYRNRFFAGLAQTFEDQARSRGLCPIVVGTQRDPAVEVSVTETLLSQRVELLFIAGVRNPTPLNELCSAAGVPSINLDLPGDGAPSVVTDNRKGAAAITEVLIEKLLARGHSPDELVLLGGVVNEYATEMRIAGFRDAFEARRIAPAADAIECCGYNAAAAKRALTVRCDKLGRLPFGLLVNSITALEGMVQFVATLPHDAWNSAVVGCFDWDPFAAYLPFDVTMLRQDVQTIISEAFALVENNDPTDRSLILVPTGFGKMFEEAEQTKEFDR</sequence>
<gene>
    <name evidence="1" type="ORF">PQR01_07230</name>
</gene>
<evidence type="ECO:0000313" key="2">
    <source>
        <dbReference type="Proteomes" id="UP001629235"/>
    </source>
</evidence>
<name>A0ACC7N940_9BURK</name>
<organism evidence="1 2">
    <name type="scientific">Paraburkholderia rhynchosiae</name>
    <dbReference type="NCBI Taxonomy" id="487049"/>
    <lineage>
        <taxon>Bacteria</taxon>
        <taxon>Pseudomonadati</taxon>
        <taxon>Pseudomonadota</taxon>
        <taxon>Betaproteobacteria</taxon>
        <taxon>Burkholderiales</taxon>
        <taxon>Burkholderiaceae</taxon>
        <taxon>Paraburkholderia</taxon>
    </lineage>
</organism>